<accession>A0A8K0SS64</accession>
<evidence type="ECO:0000256" key="2">
    <source>
        <dbReference type="ARBA" id="ARBA00022679"/>
    </source>
</evidence>
<dbReference type="InterPro" id="IPR013482">
    <property type="entry name" value="Molybde_CF_guanTrfase"/>
</dbReference>
<dbReference type="PANTHER" id="PTHR19136:SF81">
    <property type="entry name" value="MOLYBDENUM COFACTOR GUANYLYLTRANSFERASE"/>
    <property type="match status" value="1"/>
</dbReference>
<dbReference type="AlphaFoldDB" id="A0A8K0SS64"/>
<dbReference type="Proteomes" id="UP000813444">
    <property type="component" value="Unassembled WGS sequence"/>
</dbReference>
<reference evidence="9" key="1">
    <citation type="journal article" date="2021" name="Nat. Commun.">
        <title>Genetic determinants of endophytism in the Arabidopsis root mycobiome.</title>
        <authorList>
            <person name="Mesny F."/>
            <person name="Miyauchi S."/>
            <person name="Thiergart T."/>
            <person name="Pickel B."/>
            <person name="Atanasova L."/>
            <person name="Karlsson M."/>
            <person name="Huettel B."/>
            <person name="Barry K.W."/>
            <person name="Haridas S."/>
            <person name="Chen C."/>
            <person name="Bauer D."/>
            <person name="Andreopoulos W."/>
            <person name="Pangilinan J."/>
            <person name="LaButti K."/>
            <person name="Riley R."/>
            <person name="Lipzen A."/>
            <person name="Clum A."/>
            <person name="Drula E."/>
            <person name="Henrissat B."/>
            <person name="Kohler A."/>
            <person name="Grigoriev I.V."/>
            <person name="Martin F.M."/>
            <person name="Hacquard S."/>
        </authorList>
    </citation>
    <scope>NUCLEOTIDE SEQUENCE</scope>
    <source>
        <strain evidence="9">MPI-CAGE-CH-0235</strain>
    </source>
</reference>
<evidence type="ECO:0000313" key="9">
    <source>
        <dbReference type="EMBL" id="KAH7312507.1"/>
    </source>
</evidence>
<dbReference type="PANTHER" id="PTHR19136">
    <property type="entry name" value="MOLYBDENUM COFACTOR GUANYLYLTRANSFERASE"/>
    <property type="match status" value="1"/>
</dbReference>
<proteinExistence type="predicted"/>
<dbReference type="Gene3D" id="3.90.550.10">
    <property type="entry name" value="Spore Coat Polysaccharide Biosynthesis Protein SpsA, Chain A"/>
    <property type="match status" value="1"/>
</dbReference>
<dbReference type="GO" id="GO:0046872">
    <property type="term" value="F:metal ion binding"/>
    <property type="evidence" value="ECO:0007669"/>
    <property type="project" value="UniProtKB-KW"/>
</dbReference>
<evidence type="ECO:0000256" key="3">
    <source>
        <dbReference type="ARBA" id="ARBA00022723"/>
    </source>
</evidence>
<evidence type="ECO:0000259" key="8">
    <source>
        <dbReference type="Pfam" id="PF12804"/>
    </source>
</evidence>
<dbReference type="GO" id="GO:0005525">
    <property type="term" value="F:GTP binding"/>
    <property type="evidence" value="ECO:0007669"/>
    <property type="project" value="UniProtKB-KW"/>
</dbReference>
<dbReference type="InterPro" id="IPR025877">
    <property type="entry name" value="MobA-like_NTP_Trfase"/>
</dbReference>
<evidence type="ECO:0000256" key="4">
    <source>
        <dbReference type="ARBA" id="ARBA00022741"/>
    </source>
</evidence>
<keyword evidence="5" id="KW-0460">Magnesium</keyword>
<sequence length="228" mass="24908">MATSQAHDKSIPGLKPLLLAGGNSTRMGCPKHLLITPAGIPLYQQQVQVLRAACPAAPQVYVSLARSSPKDAYLREVDKEMENGVSSNELGITIIYDELDNDSDESAGPAMGLLSAFNKEPTATWLVLACDYPFVTPESLLLLQADYRPPATCYRNLNGFCEPLVGIWSPQALAHLSERCSEGMKSPARAIEELRGRVTHPMADTLLLNVNTKEEWMHVFGKLSVTKN</sequence>
<evidence type="ECO:0000256" key="1">
    <source>
        <dbReference type="ARBA" id="ARBA00022490"/>
    </source>
</evidence>
<keyword evidence="1" id="KW-0963">Cytoplasm</keyword>
<dbReference type="GO" id="GO:0016779">
    <property type="term" value="F:nucleotidyltransferase activity"/>
    <property type="evidence" value="ECO:0007669"/>
    <property type="project" value="TreeGrafter"/>
</dbReference>
<feature type="domain" description="MobA-like NTP transferase" evidence="8">
    <location>
        <begin position="17"/>
        <end position="183"/>
    </location>
</feature>
<dbReference type="SUPFAM" id="SSF53448">
    <property type="entry name" value="Nucleotide-diphospho-sugar transferases"/>
    <property type="match status" value="1"/>
</dbReference>
<evidence type="ECO:0000256" key="7">
    <source>
        <dbReference type="ARBA" id="ARBA00023150"/>
    </source>
</evidence>
<dbReference type="CDD" id="cd02503">
    <property type="entry name" value="MobA"/>
    <property type="match status" value="1"/>
</dbReference>
<comment type="caution">
    <text evidence="9">The sequence shown here is derived from an EMBL/GenBank/DDBJ whole genome shotgun (WGS) entry which is preliminary data.</text>
</comment>
<evidence type="ECO:0000256" key="5">
    <source>
        <dbReference type="ARBA" id="ARBA00022842"/>
    </source>
</evidence>
<keyword evidence="6" id="KW-0342">GTP-binding</keyword>
<dbReference type="InterPro" id="IPR029044">
    <property type="entry name" value="Nucleotide-diphossugar_trans"/>
</dbReference>
<dbReference type="EMBL" id="JAGPNK010000010">
    <property type="protein sequence ID" value="KAH7312507.1"/>
    <property type="molecule type" value="Genomic_DNA"/>
</dbReference>
<name>A0A8K0SS64_9HYPO</name>
<dbReference type="OrthoDB" id="20872at2759"/>
<evidence type="ECO:0000256" key="6">
    <source>
        <dbReference type="ARBA" id="ARBA00023134"/>
    </source>
</evidence>
<keyword evidence="4" id="KW-0547">Nucleotide-binding</keyword>
<keyword evidence="7" id="KW-0501">Molybdenum cofactor biosynthesis</keyword>
<dbReference type="GO" id="GO:0006777">
    <property type="term" value="P:Mo-molybdopterin cofactor biosynthetic process"/>
    <property type="evidence" value="ECO:0007669"/>
    <property type="project" value="UniProtKB-KW"/>
</dbReference>
<keyword evidence="3" id="KW-0479">Metal-binding</keyword>
<dbReference type="Pfam" id="PF12804">
    <property type="entry name" value="NTP_transf_3"/>
    <property type="match status" value="1"/>
</dbReference>
<gene>
    <name evidence="9" type="ORF">B0I35DRAFT_437170</name>
</gene>
<organism evidence="9 10">
    <name type="scientific">Stachybotrys elegans</name>
    <dbReference type="NCBI Taxonomy" id="80388"/>
    <lineage>
        <taxon>Eukaryota</taxon>
        <taxon>Fungi</taxon>
        <taxon>Dikarya</taxon>
        <taxon>Ascomycota</taxon>
        <taxon>Pezizomycotina</taxon>
        <taxon>Sordariomycetes</taxon>
        <taxon>Hypocreomycetidae</taxon>
        <taxon>Hypocreales</taxon>
        <taxon>Stachybotryaceae</taxon>
        <taxon>Stachybotrys</taxon>
    </lineage>
</organism>
<keyword evidence="10" id="KW-1185">Reference proteome</keyword>
<protein>
    <submittedName>
        <fullName evidence="9">Molybdenum cofactor biosynthesis protein C</fullName>
    </submittedName>
</protein>
<keyword evidence="2" id="KW-0808">Transferase</keyword>
<evidence type="ECO:0000313" key="10">
    <source>
        <dbReference type="Proteomes" id="UP000813444"/>
    </source>
</evidence>